<dbReference type="PANTHER" id="PTHR13847:SF275">
    <property type="entry name" value="GAMMA-GLUTAMYLPUTRESCINE OXIDOREDUCTASE"/>
    <property type="match status" value="1"/>
</dbReference>
<keyword evidence="4" id="KW-1185">Reference proteome</keyword>
<organism evidence="3 4">
    <name type="scientific">Ferrimonas marina</name>
    <dbReference type="NCBI Taxonomy" id="299255"/>
    <lineage>
        <taxon>Bacteria</taxon>
        <taxon>Pseudomonadati</taxon>
        <taxon>Pseudomonadota</taxon>
        <taxon>Gammaproteobacteria</taxon>
        <taxon>Alteromonadales</taxon>
        <taxon>Ferrimonadaceae</taxon>
        <taxon>Ferrimonas</taxon>
    </lineage>
</organism>
<keyword evidence="1" id="KW-0560">Oxidoreductase</keyword>
<evidence type="ECO:0000313" key="3">
    <source>
        <dbReference type="EMBL" id="SHI14648.1"/>
    </source>
</evidence>
<dbReference type="STRING" id="299255.SAMN02745129_4337"/>
<dbReference type="GO" id="GO:0016491">
    <property type="term" value="F:oxidoreductase activity"/>
    <property type="evidence" value="ECO:0007669"/>
    <property type="project" value="UniProtKB-KW"/>
</dbReference>
<dbReference type="AlphaFoldDB" id="A0A1M5YS31"/>
<dbReference type="Gene3D" id="3.50.50.60">
    <property type="entry name" value="FAD/NAD(P)-binding domain"/>
    <property type="match status" value="1"/>
</dbReference>
<evidence type="ECO:0000259" key="2">
    <source>
        <dbReference type="Pfam" id="PF01266"/>
    </source>
</evidence>
<dbReference type="Gene3D" id="3.30.9.10">
    <property type="entry name" value="D-Amino Acid Oxidase, subunit A, domain 2"/>
    <property type="match status" value="1"/>
</dbReference>
<name>A0A1M5YS31_9GAMM</name>
<dbReference type="GO" id="GO:0005737">
    <property type="term" value="C:cytoplasm"/>
    <property type="evidence" value="ECO:0007669"/>
    <property type="project" value="TreeGrafter"/>
</dbReference>
<evidence type="ECO:0000256" key="1">
    <source>
        <dbReference type="ARBA" id="ARBA00023002"/>
    </source>
</evidence>
<dbReference type="RefSeq" id="WP_067660220.1">
    <property type="nucleotide sequence ID" value="NZ_FQXG01000008.1"/>
</dbReference>
<gene>
    <name evidence="3" type="ORF">SAMN02745129_4337</name>
</gene>
<protein>
    <submittedName>
        <fullName evidence="3">Gamma-glutamylputrescine oxidase</fullName>
    </submittedName>
</protein>
<accession>A0A1M5YS31</accession>
<dbReference type="OrthoDB" id="311718at2"/>
<dbReference type="Proteomes" id="UP000184268">
    <property type="component" value="Unassembled WGS sequence"/>
</dbReference>
<proteinExistence type="predicted"/>
<dbReference type="Pfam" id="PF01266">
    <property type="entry name" value="DAO"/>
    <property type="match status" value="1"/>
</dbReference>
<sequence>MQAHTSSYYADSVNDQQQYPVLQGEHQCDVCVVGAGFSGLSSALHLAEQGYNVIVLESARVGFGATGRNGGQIVNSYSRDVDTIRQRYDSATADQLCAMIFEGGDIIRERIQRYDIQCAHVEGGVFAALNAKQMAELEAQKRNWEALGNNQLELLDRNGIRAAVGADCYLGGLLDRRGGHLHPLNLALGEARAVVLNGGQIFEQSAVTRIDKGAQPVVHTAQGQVRARQVILAGNAYLDPKLAPSLGRKAFPCGTQVIATEPLPQDLADELLPQNYCVEDCNYLLDYYRLTEDRRLLFGGGVVYGAREPESVEALIRPKMEKVFPMLAGVGIDYAWTGNFLLTYSRMPQFGRIDDNLYYLQGYSGHGVTCTHLAGRLVAEAIGGKPERFDAFASLRHLAFPGGRHLQVPFTALGAAYYNLRDKLAL</sequence>
<dbReference type="SUPFAM" id="SSF51905">
    <property type="entry name" value="FAD/NAD(P)-binding domain"/>
    <property type="match status" value="1"/>
</dbReference>
<reference evidence="3 4" key="1">
    <citation type="submission" date="2016-11" db="EMBL/GenBank/DDBJ databases">
        <authorList>
            <person name="Jaros S."/>
            <person name="Januszkiewicz K."/>
            <person name="Wedrychowicz H."/>
        </authorList>
    </citation>
    <scope>NUCLEOTIDE SEQUENCE [LARGE SCALE GENOMIC DNA]</scope>
    <source>
        <strain evidence="3 4">DSM 16917</strain>
    </source>
</reference>
<evidence type="ECO:0000313" key="4">
    <source>
        <dbReference type="Proteomes" id="UP000184268"/>
    </source>
</evidence>
<dbReference type="InterPro" id="IPR006076">
    <property type="entry name" value="FAD-dep_OxRdtase"/>
</dbReference>
<dbReference type="InterPro" id="IPR036188">
    <property type="entry name" value="FAD/NAD-bd_sf"/>
</dbReference>
<feature type="domain" description="FAD dependent oxidoreductase" evidence="2">
    <location>
        <begin position="29"/>
        <end position="380"/>
    </location>
</feature>
<dbReference type="EMBL" id="FQXG01000008">
    <property type="protein sequence ID" value="SHI14648.1"/>
    <property type="molecule type" value="Genomic_DNA"/>
</dbReference>
<dbReference type="PANTHER" id="PTHR13847">
    <property type="entry name" value="SARCOSINE DEHYDROGENASE-RELATED"/>
    <property type="match status" value="1"/>
</dbReference>